<feature type="compositionally biased region" description="Polar residues" evidence="1">
    <location>
        <begin position="94"/>
        <end position="105"/>
    </location>
</feature>
<reference evidence="2" key="2">
    <citation type="submission" date="2020-11" db="EMBL/GenBank/DDBJ databases">
        <authorList>
            <person name="McCartney M.A."/>
            <person name="Auch B."/>
            <person name="Kono T."/>
            <person name="Mallez S."/>
            <person name="Becker A."/>
            <person name="Gohl D.M."/>
            <person name="Silverstein K.A.T."/>
            <person name="Koren S."/>
            <person name="Bechman K.B."/>
            <person name="Herman A."/>
            <person name="Abrahante J.E."/>
            <person name="Garbe J."/>
        </authorList>
    </citation>
    <scope>NUCLEOTIDE SEQUENCE</scope>
    <source>
        <strain evidence="2">Duluth1</strain>
        <tissue evidence="2">Whole animal</tissue>
    </source>
</reference>
<evidence type="ECO:0000313" key="2">
    <source>
        <dbReference type="EMBL" id="KAH3849428.1"/>
    </source>
</evidence>
<protein>
    <submittedName>
        <fullName evidence="2">Uncharacterized protein</fullName>
    </submittedName>
</protein>
<reference evidence="2" key="1">
    <citation type="journal article" date="2019" name="bioRxiv">
        <title>The Genome of the Zebra Mussel, Dreissena polymorpha: A Resource for Invasive Species Research.</title>
        <authorList>
            <person name="McCartney M.A."/>
            <person name="Auch B."/>
            <person name="Kono T."/>
            <person name="Mallez S."/>
            <person name="Zhang Y."/>
            <person name="Obille A."/>
            <person name="Becker A."/>
            <person name="Abrahante J.E."/>
            <person name="Garbe J."/>
            <person name="Badalamenti J.P."/>
            <person name="Herman A."/>
            <person name="Mangelson H."/>
            <person name="Liachko I."/>
            <person name="Sullivan S."/>
            <person name="Sone E.D."/>
            <person name="Koren S."/>
            <person name="Silverstein K.A.T."/>
            <person name="Beckman K.B."/>
            <person name="Gohl D.M."/>
        </authorList>
    </citation>
    <scope>NUCLEOTIDE SEQUENCE</scope>
    <source>
        <strain evidence="2">Duluth1</strain>
        <tissue evidence="2">Whole animal</tissue>
    </source>
</reference>
<organism evidence="2 3">
    <name type="scientific">Dreissena polymorpha</name>
    <name type="common">Zebra mussel</name>
    <name type="synonym">Mytilus polymorpha</name>
    <dbReference type="NCBI Taxonomy" id="45954"/>
    <lineage>
        <taxon>Eukaryota</taxon>
        <taxon>Metazoa</taxon>
        <taxon>Spiralia</taxon>
        <taxon>Lophotrochozoa</taxon>
        <taxon>Mollusca</taxon>
        <taxon>Bivalvia</taxon>
        <taxon>Autobranchia</taxon>
        <taxon>Heteroconchia</taxon>
        <taxon>Euheterodonta</taxon>
        <taxon>Imparidentia</taxon>
        <taxon>Neoheterodontei</taxon>
        <taxon>Myida</taxon>
        <taxon>Dreissenoidea</taxon>
        <taxon>Dreissenidae</taxon>
        <taxon>Dreissena</taxon>
    </lineage>
</organism>
<feature type="region of interest" description="Disordered" evidence="1">
    <location>
        <begin position="63"/>
        <end position="105"/>
    </location>
</feature>
<evidence type="ECO:0000313" key="3">
    <source>
        <dbReference type="Proteomes" id="UP000828390"/>
    </source>
</evidence>
<dbReference type="AlphaFoldDB" id="A0A9D4L078"/>
<evidence type="ECO:0000256" key="1">
    <source>
        <dbReference type="SAM" id="MobiDB-lite"/>
    </source>
</evidence>
<dbReference type="Proteomes" id="UP000828390">
    <property type="component" value="Unassembled WGS sequence"/>
</dbReference>
<gene>
    <name evidence="2" type="ORF">DPMN_091828</name>
</gene>
<name>A0A9D4L078_DREPO</name>
<sequence length="105" mass="11872">MLVFIERLLQVKMQIRRRMSSLINLCIRYRLLSDNISRACIKTHFPRARIVWTCYALVLSLSHESPSPDRPPPDGDDITSILGPGQVCPKPAYGTNSSESRSNNT</sequence>
<proteinExistence type="predicted"/>
<accession>A0A9D4L078</accession>
<comment type="caution">
    <text evidence="2">The sequence shown here is derived from an EMBL/GenBank/DDBJ whole genome shotgun (WGS) entry which is preliminary data.</text>
</comment>
<dbReference type="EMBL" id="JAIWYP010000003">
    <property type="protein sequence ID" value="KAH3849428.1"/>
    <property type="molecule type" value="Genomic_DNA"/>
</dbReference>
<keyword evidence="3" id="KW-1185">Reference proteome</keyword>